<gene>
    <name evidence="2" type="ORF">HZA66_08380</name>
</gene>
<feature type="compositionally biased region" description="Polar residues" evidence="1">
    <location>
        <begin position="61"/>
        <end position="73"/>
    </location>
</feature>
<evidence type="ECO:0000256" key="1">
    <source>
        <dbReference type="SAM" id="MobiDB-lite"/>
    </source>
</evidence>
<proteinExistence type="predicted"/>
<comment type="caution">
    <text evidence="2">The sequence shown here is derived from an EMBL/GenBank/DDBJ whole genome shotgun (WGS) entry which is preliminary data.</text>
</comment>
<accession>A0A933RVK0</accession>
<name>A0A933RVK0_RHOPL</name>
<reference evidence="2" key="1">
    <citation type="submission" date="2020-07" db="EMBL/GenBank/DDBJ databases">
        <title>Huge and variable diversity of episymbiotic CPR bacteria and DPANN archaea in groundwater ecosystems.</title>
        <authorList>
            <person name="He C.Y."/>
            <person name="Keren R."/>
            <person name="Whittaker M."/>
            <person name="Farag I.F."/>
            <person name="Doudna J."/>
            <person name="Cate J.H.D."/>
            <person name="Banfield J.F."/>
        </authorList>
    </citation>
    <scope>NUCLEOTIDE SEQUENCE</scope>
    <source>
        <strain evidence="2">NC_groundwater_1818_Pr3_B-0.1um_66_35</strain>
    </source>
</reference>
<feature type="compositionally biased region" description="Polar residues" evidence="1">
    <location>
        <begin position="38"/>
        <end position="47"/>
    </location>
</feature>
<dbReference type="EMBL" id="JACRJB010000023">
    <property type="protein sequence ID" value="MBI5129445.1"/>
    <property type="molecule type" value="Genomic_DNA"/>
</dbReference>
<evidence type="ECO:0000313" key="3">
    <source>
        <dbReference type="Proteomes" id="UP000782519"/>
    </source>
</evidence>
<dbReference type="AlphaFoldDB" id="A0A933RVK0"/>
<organism evidence="2 3">
    <name type="scientific">Rhodopseudomonas palustris</name>
    <dbReference type="NCBI Taxonomy" id="1076"/>
    <lineage>
        <taxon>Bacteria</taxon>
        <taxon>Pseudomonadati</taxon>
        <taxon>Pseudomonadota</taxon>
        <taxon>Alphaproteobacteria</taxon>
        <taxon>Hyphomicrobiales</taxon>
        <taxon>Nitrobacteraceae</taxon>
        <taxon>Rhodopseudomonas</taxon>
    </lineage>
</organism>
<feature type="region of interest" description="Disordered" evidence="1">
    <location>
        <begin position="1"/>
        <end position="91"/>
    </location>
</feature>
<protein>
    <submittedName>
        <fullName evidence="2">Uncharacterized protein</fullName>
    </submittedName>
</protein>
<sequence>MTSSKLPDSELFARPATPNARPTTSASDKSTEDRPQVVPQNQLTDQAPRNVDASPRGTASAAGSTPAVTNPRSASEIPPASAATPNGVASAADERAEILKRIAAFRNLQVRLRQDREKYYDETLARTRSLLSQPMKPRR</sequence>
<evidence type="ECO:0000313" key="2">
    <source>
        <dbReference type="EMBL" id="MBI5129445.1"/>
    </source>
</evidence>
<dbReference type="Proteomes" id="UP000782519">
    <property type="component" value="Unassembled WGS sequence"/>
</dbReference>